<gene>
    <name evidence="1" type="ORF">B0537_08385</name>
</gene>
<dbReference type="EMBL" id="CP019698">
    <property type="protein sequence ID" value="AQS59097.1"/>
    <property type="molecule type" value="Genomic_DNA"/>
</dbReference>
<keyword evidence="2" id="KW-1185">Reference proteome</keyword>
<dbReference type="STRING" id="1833852.B0537_08385"/>
<name>A0A1S6IWC8_9FIRM</name>
<dbReference type="Proteomes" id="UP000189464">
    <property type="component" value="Chromosome"/>
</dbReference>
<dbReference type="AlphaFoldDB" id="A0A1S6IWC8"/>
<dbReference type="KEGG" id="dfg:B0537_08385"/>
<reference evidence="1 2" key="1">
    <citation type="journal article" date="2016" name="Int. J. Syst. Evol. Microbiol.">
        <title>Desulfotomaculum ferrireducens sp. nov., a moderately thermophilic sulfate-reducing and dissimilatory Fe(III)-reducing bacterium isolated from compost.</title>
        <authorList>
            <person name="Yang G."/>
            <person name="Guo J."/>
            <person name="Zhuang L."/>
            <person name="Yuan Y."/>
            <person name="Zhou S."/>
        </authorList>
    </citation>
    <scope>NUCLEOTIDE SEQUENCE [LARGE SCALE GENOMIC DNA]</scope>
    <source>
        <strain evidence="1 2">GSS09</strain>
    </source>
</reference>
<organism evidence="1 2">
    <name type="scientific">Desulforamulus ferrireducens</name>
    <dbReference type="NCBI Taxonomy" id="1833852"/>
    <lineage>
        <taxon>Bacteria</taxon>
        <taxon>Bacillati</taxon>
        <taxon>Bacillota</taxon>
        <taxon>Clostridia</taxon>
        <taxon>Eubacteriales</taxon>
        <taxon>Peptococcaceae</taxon>
        <taxon>Desulforamulus</taxon>
    </lineage>
</organism>
<protein>
    <submittedName>
        <fullName evidence="1">Uncharacterized protein</fullName>
    </submittedName>
</protein>
<dbReference type="RefSeq" id="WP_077714174.1">
    <property type="nucleotide sequence ID" value="NZ_CP019698.1"/>
</dbReference>
<sequence>MKQTPWLKDINQLAYIIPIYLPEGDGTEIMNAAGNCYYDSRNIRSLKRIICHHFALDYQALRQHFCRRGGTGQTPLTLAPGYTLLAVKTRSARCAGDPCYGYVNLKMIASVEKYDQEGFRARLVLTNGGQLFSVSSVKTIQNSLLLAKSMAVKESLPEDVTLADLLLRFLKLYEQEKKGL</sequence>
<accession>A0A1S6IWC8</accession>
<evidence type="ECO:0000313" key="2">
    <source>
        <dbReference type="Proteomes" id="UP000189464"/>
    </source>
</evidence>
<dbReference type="OrthoDB" id="1715917at2"/>
<proteinExistence type="predicted"/>
<evidence type="ECO:0000313" key="1">
    <source>
        <dbReference type="EMBL" id="AQS59097.1"/>
    </source>
</evidence>